<dbReference type="Proteomes" id="UP001138500">
    <property type="component" value="Unassembled WGS sequence"/>
</dbReference>
<evidence type="ECO:0000313" key="2">
    <source>
        <dbReference type="EMBL" id="KAH9845648.1"/>
    </source>
</evidence>
<name>A0A9W7T1Z0_9PEZI</name>
<feature type="region of interest" description="Disordered" evidence="1">
    <location>
        <begin position="70"/>
        <end position="102"/>
    </location>
</feature>
<dbReference type="OrthoDB" id="10436460at2759"/>
<keyword evidence="3" id="KW-1185">Reference proteome</keyword>
<proteinExistence type="predicted"/>
<dbReference type="EMBL" id="RIBY02000003">
    <property type="protein sequence ID" value="KAH9845648.1"/>
    <property type="molecule type" value="Genomic_DNA"/>
</dbReference>
<organism evidence="2 3">
    <name type="scientific">Teratosphaeria destructans</name>
    <dbReference type="NCBI Taxonomy" id="418781"/>
    <lineage>
        <taxon>Eukaryota</taxon>
        <taxon>Fungi</taxon>
        <taxon>Dikarya</taxon>
        <taxon>Ascomycota</taxon>
        <taxon>Pezizomycotina</taxon>
        <taxon>Dothideomycetes</taxon>
        <taxon>Dothideomycetidae</taxon>
        <taxon>Mycosphaerellales</taxon>
        <taxon>Teratosphaeriaceae</taxon>
        <taxon>Teratosphaeria</taxon>
    </lineage>
</organism>
<comment type="caution">
    <text evidence="2">The sequence shown here is derived from an EMBL/GenBank/DDBJ whole genome shotgun (WGS) entry which is preliminary data.</text>
</comment>
<reference evidence="2 3" key="1">
    <citation type="journal article" date="2018" name="IMA Fungus">
        <title>IMA Genome-F 10: Nine draft genome sequences of Claviceps purpurea s.lat., including C. arundinis, C. humidiphila, and C. cf. spartinae, pseudomolecules for the pitch canker pathogen Fusarium circinatum, draft genome of Davidsoniella eucalypti, Grosmannia galeiformis, Quambalaria eucalypti, and Teratosphaeria destructans.</title>
        <authorList>
            <person name="Wingfield B.D."/>
            <person name="Liu M."/>
            <person name="Nguyen H.D."/>
            <person name="Lane F.A."/>
            <person name="Morgan S.W."/>
            <person name="De Vos L."/>
            <person name="Wilken P.M."/>
            <person name="Duong T.A."/>
            <person name="Aylward J."/>
            <person name="Coetzee M.P."/>
            <person name="Dadej K."/>
            <person name="De Beer Z.W."/>
            <person name="Findlay W."/>
            <person name="Havenga M."/>
            <person name="Kolarik M."/>
            <person name="Menzies J.G."/>
            <person name="Naidoo K."/>
            <person name="Pochopski O."/>
            <person name="Shoukouhi P."/>
            <person name="Santana Q.C."/>
            <person name="Seifert K.A."/>
            <person name="Soal N."/>
            <person name="Steenkamp E.T."/>
            <person name="Tatham C.T."/>
            <person name="van der Nest M.A."/>
            <person name="Wingfield M.J."/>
        </authorList>
    </citation>
    <scope>NUCLEOTIDE SEQUENCE [LARGE SCALE GENOMIC DNA]</scope>
    <source>
        <strain evidence="2">CMW44962</strain>
    </source>
</reference>
<sequence>MCEFGFSYWQPCWHTVEVMIGQPCAACKYTRTGPDADVDPDTCPDRHNAGTYRRGFADCPQCEEYQERDMELAAETATAGNSPISRESPESPGGSQEDEGCSVSSSVVAAWGSRPIFLIPQPTGYAVEQNAAAQQWLDRAMVEEGCPSRCGCREWGHEADGFEHSE</sequence>
<dbReference type="AlphaFoldDB" id="A0A9W7T1Z0"/>
<reference evidence="2 3" key="2">
    <citation type="journal article" date="2021" name="Curr. Genet.">
        <title>Genetic response to nitrogen starvation in the aggressive Eucalyptus foliar pathogen Teratosphaeria destructans.</title>
        <authorList>
            <person name="Havenga M."/>
            <person name="Wingfield B.D."/>
            <person name="Wingfield M.J."/>
            <person name="Dreyer L.L."/>
            <person name="Roets F."/>
            <person name="Aylward J."/>
        </authorList>
    </citation>
    <scope>NUCLEOTIDE SEQUENCE [LARGE SCALE GENOMIC DNA]</scope>
    <source>
        <strain evidence="2">CMW44962</strain>
    </source>
</reference>
<accession>A0A9W7T1Z0</accession>
<evidence type="ECO:0000256" key="1">
    <source>
        <dbReference type="SAM" id="MobiDB-lite"/>
    </source>
</evidence>
<protein>
    <submittedName>
        <fullName evidence="2">Uncharacterized protein</fullName>
    </submittedName>
</protein>
<gene>
    <name evidence="2" type="ORF">Tdes44962_MAKER06407</name>
</gene>
<evidence type="ECO:0000313" key="3">
    <source>
        <dbReference type="Proteomes" id="UP001138500"/>
    </source>
</evidence>